<dbReference type="EMBL" id="VBOX01000008">
    <property type="protein sequence ID" value="TMQ66446.1"/>
    <property type="molecule type" value="Genomic_DNA"/>
</dbReference>
<evidence type="ECO:0000313" key="9">
    <source>
        <dbReference type="EMBL" id="TMQ66446.1"/>
    </source>
</evidence>
<evidence type="ECO:0000256" key="3">
    <source>
        <dbReference type="ARBA" id="ARBA00022989"/>
    </source>
</evidence>
<dbReference type="GO" id="GO:0008137">
    <property type="term" value="F:NADH dehydrogenase (ubiquinone) activity"/>
    <property type="evidence" value="ECO:0007669"/>
    <property type="project" value="InterPro"/>
</dbReference>
<evidence type="ECO:0000313" key="10">
    <source>
        <dbReference type="Proteomes" id="UP000317366"/>
    </source>
</evidence>
<evidence type="ECO:0000259" key="7">
    <source>
        <dbReference type="Pfam" id="PF00361"/>
    </source>
</evidence>
<accession>A0A538TS53</accession>
<feature type="transmembrane region" description="Helical" evidence="6">
    <location>
        <begin position="212"/>
        <end position="232"/>
    </location>
</feature>
<dbReference type="AlphaFoldDB" id="A0A538TS53"/>
<dbReference type="PRINTS" id="PR01435">
    <property type="entry name" value="NPOXDRDTASE5"/>
</dbReference>
<feature type="transmembrane region" description="Helical" evidence="6">
    <location>
        <begin position="144"/>
        <end position="163"/>
    </location>
</feature>
<keyword evidence="2 5" id="KW-0812">Transmembrane</keyword>
<dbReference type="GO" id="GO:0003954">
    <property type="term" value="F:NADH dehydrogenase activity"/>
    <property type="evidence" value="ECO:0007669"/>
    <property type="project" value="TreeGrafter"/>
</dbReference>
<dbReference type="Proteomes" id="UP000317366">
    <property type="component" value="Unassembled WGS sequence"/>
</dbReference>
<dbReference type="PANTHER" id="PTHR42829">
    <property type="entry name" value="NADH-UBIQUINONE OXIDOREDUCTASE CHAIN 5"/>
    <property type="match status" value="1"/>
</dbReference>
<dbReference type="NCBIfam" id="NF005141">
    <property type="entry name" value="PRK06590.1"/>
    <property type="match status" value="1"/>
</dbReference>
<dbReference type="InterPro" id="IPR001750">
    <property type="entry name" value="ND/Mrp_TM"/>
</dbReference>
<gene>
    <name evidence="9" type="primary">nuoL</name>
    <name evidence="9" type="ORF">E6K77_01205</name>
</gene>
<protein>
    <submittedName>
        <fullName evidence="9">NADH-quinone oxidoreductase subunit L</fullName>
    </submittedName>
</protein>
<keyword evidence="3 6" id="KW-1133">Transmembrane helix</keyword>
<feature type="transmembrane region" description="Helical" evidence="6">
    <location>
        <begin position="120"/>
        <end position="137"/>
    </location>
</feature>
<evidence type="ECO:0000256" key="1">
    <source>
        <dbReference type="ARBA" id="ARBA00004127"/>
    </source>
</evidence>
<dbReference type="GO" id="GO:0012505">
    <property type="term" value="C:endomembrane system"/>
    <property type="evidence" value="ECO:0007669"/>
    <property type="project" value="UniProtKB-SubCell"/>
</dbReference>
<dbReference type="InterPro" id="IPR001516">
    <property type="entry name" value="Proton_antipo_N"/>
</dbReference>
<keyword evidence="4 6" id="KW-0472">Membrane</keyword>
<evidence type="ECO:0000256" key="2">
    <source>
        <dbReference type="ARBA" id="ARBA00022692"/>
    </source>
</evidence>
<dbReference type="PRINTS" id="PR01434">
    <property type="entry name" value="NADHDHGNASE5"/>
</dbReference>
<feature type="transmembrane region" description="Helical" evidence="6">
    <location>
        <begin position="88"/>
        <end position="108"/>
    </location>
</feature>
<comment type="caution">
    <text evidence="9">The sequence shown here is derived from an EMBL/GenBank/DDBJ whole genome shotgun (WGS) entry which is preliminary data.</text>
</comment>
<reference evidence="9 10" key="1">
    <citation type="journal article" date="2019" name="Nat. Microbiol.">
        <title>Mediterranean grassland soil C-N compound turnover is dependent on rainfall and depth, and is mediated by genomically divergent microorganisms.</title>
        <authorList>
            <person name="Diamond S."/>
            <person name="Andeer P.F."/>
            <person name="Li Z."/>
            <person name="Crits-Christoph A."/>
            <person name="Burstein D."/>
            <person name="Anantharaman K."/>
            <person name="Lane K.R."/>
            <person name="Thomas B.C."/>
            <person name="Pan C."/>
            <person name="Northen T.R."/>
            <person name="Banfield J.F."/>
        </authorList>
    </citation>
    <scope>NUCLEOTIDE SEQUENCE [LARGE SCALE GENOMIC DNA]</scope>
    <source>
        <strain evidence="9">WS_7</strain>
    </source>
</reference>
<name>A0A538TS53_UNCEI</name>
<dbReference type="Gene3D" id="1.20.5.2700">
    <property type="match status" value="1"/>
</dbReference>
<feature type="transmembrane region" description="Helical" evidence="6">
    <location>
        <begin position="343"/>
        <end position="361"/>
    </location>
</feature>
<feature type="transmembrane region" description="Helical" evidence="6">
    <location>
        <begin position="619"/>
        <end position="639"/>
    </location>
</feature>
<feature type="transmembrane region" description="Helical" evidence="6">
    <location>
        <begin position="413"/>
        <end position="433"/>
    </location>
</feature>
<feature type="domain" description="NADH-Ubiquinone oxidoreductase (complex I) chain 5 N-terminal" evidence="8">
    <location>
        <begin position="71"/>
        <end position="121"/>
    </location>
</feature>
<feature type="transmembrane region" description="Helical" evidence="6">
    <location>
        <begin position="465"/>
        <end position="484"/>
    </location>
</feature>
<feature type="transmembrane region" description="Helical" evidence="6">
    <location>
        <begin position="311"/>
        <end position="336"/>
    </location>
</feature>
<proteinExistence type="predicted"/>
<comment type="subcellular location">
    <subcellularLocation>
        <location evidence="1">Endomembrane system</location>
        <topology evidence="1">Multi-pass membrane protein</topology>
    </subcellularLocation>
    <subcellularLocation>
        <location evidence="5">Membrane</location>
        <topology evidence="5">Multi-pass membrane protein</topology>
    </subcellularLocation>
</comment>
<dbReference type="GO" id="GO:0048038">
    <property type="term" value="F:quinone binding"/>
    <property type="evidence" value="ECO:0007669"/>
    <property type="project" value="UniProtKB-KW"/>
</dbReference>
<organism evidence="9 10">
    <name type="scientific">Eiseniibacteriota bacterium</name>
    <dbReference type="NCBI Taxonomy" id="2212470"/>
    <lineage>
        <taxon>Bacteria</taxon>
        <taxon>Candidatus Eiseniibacteriota</taxon>
    </lineage>
</organism>
<feature type="transmembrane region" description="Helical" evidence="6">
    <location>
        <begin position="34"/>
        <end position="57"/>
    </location>
</feature>
<evidence type="ECO:0000256" key="4">
    <source>
        <dbReference type="ARBA" id="ARBA00023136"/>
    </source>
</evidence>
<dbReference type="InterPro" id="IPR003945">
    <property type="entry name" value="NU5C-like"/>
</dbReference>
<dbReference type="GO" id="GO:0015990">
    <property type="term" value="P:electron transport coupled proton transport"/>
    <property type="evidence" value="ECO:0007669"/>
    <property type="project" value="TreeGrafter"/>
</dbReference>
<dbReference type="GO" id="GO:0016020">
    <property type="term" value="C:membrane"/>
    <property type="evidence" value="ECO:0007669"/>
    <property type="project" value="UniProtKB-SubCell"/>
</dbReference>
<dbReference type="InterPro" id="IPR018393">
    <property type="entry name" value="NADHpl_OxRdtase_5_subgr"/>
</dbReference>
<feature type="transmembrane region" description="Helical" evidence="6">
    <location>
        <begin position="183"/>
        <end position="205"/>
    </location>
</feature>
<feature type="transmembrane region" description="Helical" evidence="6">
    <location>
        <begin position="517"/>
        <end position="538"/>
    </location>
</feature>
<evidence type="ECO:0000259" key="8">
    <source>
        <dbReference type="Pfam" id="PF00662"/>
    </source>
</evidence>
<feature type="domain" description="NADH:quinone oxidoreductase/Mrp antiporter transmembrane" evidence="7">
    <location>
        <begin position="137"/>
        <end position="428"/>
    </location>
</feature>
<dbReference type="Pfam" id="PF00662">
    <property type="entry name" value="Proton_antipo_N"/>
    <property type="match status" value="1"/>
</dbReference>
<feature type="transmembrane region" description="Helical" evidence="6">
    <location>
        <begin position="381"/>
        <end position="401"/>
    </location>
</feature>
<dbReference type="NCBIfam" id="TIGR01974">
    <property type="entry name" value="NDH_I_L"/>
    <property type="match status" value="1"/>
</dbReference>
<sequence length="640" mass="69267">MGLTLLWLVPLLPLVGAILNGVLAGTLPRKMVSAIGVGSVGLSLAIAVACFGDLLALPPESRRVTQGLFTWIQSGDFHAEVRYALDPLGAVMMLVVTGVGFLIHVYSTGYMGHEKAYGRYFSYLNLFTFSMLTLVLADNFLLMFLGWEAVGLCSYLLIGFWYQRPAAAEAGKKAFVVNRIGDWGFLLGIFLIFVTFGSVDFATVFTQAPQRLAVGSAVATAIALLLFLGATGKSAQLPLYVWLPDAMEGPTPVSALIHAATMVTAGVYMVARCHIFYLLSPPALQVVAIVGILTALFAATIGLVQNDIKRVLAYSTISQLGYMFVGCGVGAFASGIFHLMTHAFFKALLFLGAGSVIHALSGEQDLWKMGGLKAHLPWTHATFLIATLAIAGVFPFAGFFSKDEILYQAWLRGGPLLWMAGVIGAFMTAFYMFRLYFLTFHGRSRVPQEAKHHLHESPNSMTGPLMILAVLSVIGGFVQVPILAGGQRLDQFLEPVFADAVDLAPAAHAASAAGAEVGLMVISLVVALMGIFVAYKFYVADPELPRRLAEQMRGAYRLVFNKYWVDEIYESFVVQPIYQGSVRLWERFDAAVIDGAVNGVGRQIERGAELLRLAQTGYVQVYALILTLGAVVLIGYLALR</sequence>
<dbReference type="Pfam" id="PF00361">
    <property type="entry name" value="Proton_antipo_M"/>
    <property type="match status" value="1"/>
</dbReference>
<feature type="transmembrane region" description="Helical" evidence="6">
    <location>
        <begin position="252"/>
        <end position="271"/>
    </location>
</feature>
<evidence type="ECO:0000256" key="6">
    <source>
        <dbReference type="SAM" id="Phobius"/>
    </source>
</evidence>
<dbReference type="PANTHER" id="PTHR42829:SF2">
    <property type="entry name" value="NADH-UBIQUINONE OXIDOREDUCTASE CHAIN 5"/>
    <property type="match status" value="1"/>
</dbReference>
<evidence type="ECO:0000256" key="5">
    <source>
        <dbReference type="RuleBase" id="RU000320"/>
    </source>
</evidence>
<dbReference type="GO" id="GO:0042773">
    <property type="term" value="P:ATP synthesis coupled electron transport"/>
    <property type="evidence" value="ECO:0007669"/>
    <property type="project" value="InterPro"/>
</dbReference>
<feature type="transmembrane region" description="Helical" evidence="6">
    <location>
        <begin position="283"/>
        <end position="305"/>
    </location>
</feature>